<evidence type="ECO:0008006" key="3">
    <source>
        <dbReference type="Google" id="ProtNLM"/>
    </source>
</evidence>
<dbReference type="InterPro" id="IPR022555">
    <property type="entry name" value="DUF2577"/>
</dbReference>
<dbReference type="EMBL" id="BTCL01000003">
    <property type="protein sequence ID" value="GMK44028.1"/>
    <property type="molecule type" value="Genomic_DNA"/>
</dbReference>
<comment type="caution">
    <text evidence="1">The sequence shown here is derived from an EMBL/GenBank/DDBJ whole genome shotgun (WGS) entry which is preliminary data.</text>
</comment>
<evidence type="ECO:0000313" key="2">
    <source>
        <dbReference type="Proteomes" id="UP001285921"/>
    </source>
</evidence>
<dbReference type="Pfam" id="PF10844">
    <property type="entry name" value="DUF2577"/>
    <property type="match status" value="1"/>
</dbReference>
<gene>
    <name evidence="1" type="ORF">PghCCS26_11550</name>
</gene>
<reference evidence="1 2" key="1">
    <citation type="submission" date="2023-05" db="EMBL/GenBank/DDBJ databases">
        <title>Draft genome of Paenibacillus sp. CCS26.</title>
        <authorList>
            <person name="Akita H."/>
            <person name="Shinto Y."/>
            <person name="Kimura Z."/>
        </authorList>
    </citation>
    <scope>NUCLEOTIDE SEQUENCE [LARGE SCALE GENOMIC DNA]</scope>
    <source>
        <strain evidence="1 2">CCS26</strain>
    </source>
</reference>
<protein>
    <recommendedName>
        <fullName evidence="3">DUF2577 domain-containing protein</fullName>
    </recommendedName>
</protein>
<organism evidence="1 2">
    <name type="scientific">Paenibacillus glycanilyticus</name>
    <dbReference type="NCBI Taxonomy" id="126569"/>
    <lineage>
        <taxon>Bacteria</taxon>
        <taxon>Bacillati</taxon>
        <taxon>Bacillota</taxon>
        <taxon>Bacilli</taxon>
        <taxon>Bacillales</taxon>
        <taxon>Paenibacillaceae</taxon>
        <taxon>Paenibacillus</taxon>
    </lineage>
</organism>
<dbReference type="RefSeq" id="WP_317979118.1">
    <property type="nucleotide sequence ID" value="NZ_BTCL01000003.1"/>
</dbReference>
<keyword evidence="2" id="KW-1185">Reference proteome</keyword>
<name>A0ABQ6NH30_9BACL</name>
<evidence type="ECO:0000313" key="1">
    <source>
        <dbReference type="EMBL" id="GMK44028.1"/>
    </source>
</evidence>
<dbReference type="Proteomes" id="UP001285921">
    <property type="component" value="Unassembled WGS sequence"/>
</dbReference>
<accession>A0ABQ6NH30</accession>
<proteinExistence type="predicted"/>
<sequence>MSLGELIRQHSMKSARSLKMLELMEAEVTKAPPELSIKLKGSDKLIIPKELVVVAEHLCEVKQQINLHADGQTEVGKQSFEMTITEVPHTVPPPTPDTSPHGHPKTMLEVALTNKSFDLKEGELHYINDDKKDDLLQKGDKVMVMTFEGGQKFFIIDRIVQY</sequence>